<dbReference type="GO" id="GO:0048038">
    <property type="term" value="F:quinone binding"/>
    <property type="evidence" value="ECO:0007669"/>
    <property type="project" value="TreeGrafter"/>
</dbReference>
<dbReference type="FunFam" id="3.40.50.720:FF:000084">
    <property type="entry name" value="Short-chain dehydrogenase reductase"/>
    <property type="match status" value="1"/>
</dbReference>
<name>A0A8H4VMZ7_9AGAR</name>
<evidence type="ECO:0000313" key="4">
    <source>
        <dbReference type="EMBL" id="KAF4611111.1"/>
    </source>
</evidence>
<dbReference type="InterPro" id="IPR036291">
    <property type="entry name" value="NAD(P)-bd_dom_sf"/>
</dbReference>
<organism evidence="5 6">
    <name type="scientific">Agrocybe pediades</name>
    <dbReference type="NCBI Taxonomy" id="84607"/>
    <lineage>
        <taxon>Eukaryota</taxon>
        <taxon>Fungi</taxon>
        <taxon>Dikarya</taxon>
        <taxon>Basidiomycota</taxon>
        <taxon>Agaricomycotina</taxon>
        <taxon>Agaricomycetes</taxon>
        <taxon>Agaricomycetidae</taxon>
        <taxon>Agaricales</taxon>
        <taxon>Agaricineae</taxon>
        <taxon>Strophariaceae</taxon>
        <taxon>Agrocybe</taxon>
    </lineage>
</organism>
<dbReference type="SUPFAM" id="SSF51735">
    <property type="entry name" value="NAD(P)-binding Rossmann-fold domains"/>
    <property type="match status" value="1"/>
</dbReference>
<sequence>MFSRTTIRMMSSSARYYASLTRHRTMSSSASAAAPSNRVAVVTGASRGIGRAIALRLARDGYNIALNDLPSTTSGLDEVREAIAAQGRQVFVSAGDIGQEETVRNLVSGAVEELGRVDVMVANAGIAIIKPILETSVEDWDKTSNVNSRGVFLCYKLAAEQMIKQGRGGRIIGASSVAGKKGMPYVASYSATKFSVRGLTHAAAQEWAKHGINVNAYAPGPIETDMLQYAIDVRISRGAKEIDTGNAQNRSAPPDVIASLVSYLASEEAHFITGQTIPVCGGVAFT</sequence>
<reference evidence="5 6" key="1">
    <citation type="submission" date="2019-12" db="EMBL/GenBank/DDBJ databases">
        <authorList>
            <person name="Floudas D."/>
            <person name="Bentzer J."/>
            <person name="Ahren D."/>
            <person name="Johansson T."/>
            <person name="Persson P."/>
            <person name="Tunlid A."/>
        </authorList>
    </citation>
    <scope>NUCLEOTIDE SEQUENCE [LARGE SCALE GENOMIC DNA]</scope>
    <source>
        <strain evidence="5 6">CBS 102.39</strain>
    </source>
</reference>
<evidence type="ECO:0000313" key="6">
    <source>
        <dbReference type="Proteomes" id="UP000521872"/>
    </source>
</evidence>
<comment type="caution">
    <text evidence="5">The sequence shown here is derived from an EMBL/GenBank/DDBJ whole genome shotgun (WGS) entry which is preliminary data.</text>
</comment>
<dbReference type="Gene3D" id="3.40.50.720">
    <property type="entry name" value="NAD(P)-binding Rossmann-like Domain"/>
    <property type="match status" value="1"/>
</dbReference>
<dbReference type="InterPro" id="IPR020904">
    <property type="entry name" value="Sc_DH/Rdtase_CS"/>
</dbReference>
<dbReference type="PANTHER" id="PTHR42760">
    <property type="entry name" value="SHORT-CHAIN DEHYDROGENASES/REDUCTASES FAMILY MEMBER"/>
    <property type="match status" value="1"/>
</dbReference>
<keyword evidence="2" id="KW-0521">NADP</keyword>
<dbReference type="GO" id="GO:0006633">
    <property type="term" value="P:fatty acid biosynthetic process"/>
    <property type="evidence" value="ECO:0007669"/>
    <property type="project" value="TreeGrafter"/>
</dbReference>
<dbReference type="InterPro" id="IPR002347">
    <property type="entry name" value="SDR_fam"/>
</dbReference>
<protein>
    <submittedName>
        <fullName evidence="5">Uncharacterized protein</fullName>
    </submittedName>
</protein>
<gene>
    <name evidence="4" type="ORF">D9613_007301</name>
    <name evidence="5" type="ORF">D9613_013001</name>
</gene>
<dbReference type="EMBL" id="JAACJL010000058">
    <property type="protein sequence ID" value="KAF4611111.1"/>
    <property type="molecule type" value="Genomic_DNA"/>
</dbReference>
<dbReference type="AlphaFoldDB" id="A0A8H4VMZ7"/>
<dbReference type="PANTHER" id="PTHR42760:SF121">
    <property type="entry name" value="3-OXOACYL-(ACYL-CARRIER-PROTEIN) REDUCTASE"/>
    <property type="match status" value="1"/>
</dbReference>
<dbReference type="Proteomes" id="UP000521872">
    <property type="component" value="Unassembled WGS sequence"/>
</dbReference>
<accession>A0A8H4VMZ7</accession>
<dbReference type="EMBL" id="JAACJL010000039">
    <property type="protein sequence ID" value="KAF4615567.1"/>
    <property type="molecule type" value="Genomic_DNA"/>
</dbReference>
<comment type="similarity">
    <text evidence="1 3">Belongs to the short-chain dehydrogenases/reductases (SDR) family.</text>
</comment>
<dbReference type="Pfam" id="PF00106">
    <property type="entry name" value="adh_short"/>
    <property type="match status" value="1"/>
</dbReference>
<proteinExistence type="inferred from homology"/>
<dbReference type="PRINTS" id="PR00081">
    <property type="entry name" value="GDHRDH"/>
</dbReference>
<evidence type="ECO:0000256" key="2">
    <source>
        <dbReference type="ARBA" id="ARBA00022857"/>
    </source>
</evidence>
<keyword evidence="6" id="KW-1185">Reference proteome</keyword>
<evidence type="ECO:0000256" key="1">
    <source>
        <dbReference type="ARBA" id="ARBA00006484"/>
    </source>
</evidence>
<evidence type="ECO:0000313" key="5">
    <source>
        <dbReference type="EMBL" id="KAF4615567.1"/>
    </source>
</evidence>
<dbReference type="PROSITE" id="PS00061">
    <property type="entry name" value="ADH_SHORT"/>
    <property type="match status" value="1"/>
</dbReference>
<dbReference type="PRINTS" id="PR00080">
    <property type="entry name" value="SDRFAMILY"/>
</dbReference>
<evidence type="ECO:0000256" key="3">
    <source>
        <dbReference type="RuleBase" id="RU000363"/>
    </source>
</evidence>
<dbReference type="GO" id="GO:0016616">
    <property type="term" value="F:oxidoreductase activity, acting on the CH-OH group of donors, NAD or NADP as acceptor"/>
    <property type="evidence" value="ECO:0007669"/>
    <property type="project" value="TreeGrafter"/>
</dbReference>